<accession>A0A2P8HJ88</accession>
<evidence type="ECO:0000313" key="2">
    <source>
        <dbReference type="EMBL" id="PSL46287.1"/>
    </source>
</evidence>
<dbReference type="AlphaFoldDB" id="A0A2P8HJ88"/>
<dbReference type="RefSeq" id="WP_106529080.1">
    <property type="nucleotide sequence ID" value="NZ_PYAW01000003.1"/>
</dbReference>
<keyword evidence="3" id="KW-1185">Reference proteome</keyword>
<sequence>MAIFEIQSYIGTIFEIQSYIGTIEKNVSLYEEKNFDKRIEVIDFIGFQVIDQMEELLRKTAQPDKLISLKYRAEKVKAELEEIDINLFQRLQANIRMERYTGKKFKSLINEYVDFNLDYNEHQEETGYDNLDIFINGLSPFQTMPEQTKDLEPEMVYYQKTPARIVFELVEKSHFKKEDVFFDLGAGLGQVAILVNLLAGITAKGVEFEPAFCDYARDCAAELNLSNVTFINVDARKADYSDGTIFFMFTPFKGEILQEVLAMLRKESLLRKIKIITYGPCTAQVALQSWLDCATPADDNVYKLAVFSSF</sequence>
<protein>
    <submittedName>
        <fullName evidence="2">Histone methylation protein DOT1</fullName>
    </submittedName>
</protein>
<dbReference type="InterPro" id="IPR025789">
    <property type="entry name" value="DOT1_dom"/>
</dbReference>
<dbReference type="Pfam" id="PF08123">
    <property type="entry name" value="DOT1"/>
    <property type="match status" value="1"/>
</dbReference>
<evidence type="ECO:0000313" key="3">
    <source>
        <dbReference type="Proteomes" id="UP000240971"/>
    </source>
</evidence>
<proteinExistence type="predicted"/>
<feature type="domain" description="DOT1" evidence="1">
    <location>
        <begin position="160"/>
        <end position="224"/>
    </location>
</feature>
<name>A0A2P8HJ88_CHINA</name>
<evidence type="ECO:0000259" key="1">
    <source>
        <dbReference type="Pfam" id="PF08123"/>
    </source>
</evidence>
<dbReference type="OrthoDB" id="5495550at2"/>
<dbReference type="Gene3D" id="3.40.50.150">
    <property type="entry name" value="Vaccinia Virus protein VP39"/>
    <property type="match status" value="1"/>
</dbReference>
<dbReference type="GO" id="GO:0031151">
    <property type="term" value="F:histone H3K79 methyltransferase activity"/>
    <property type="evidence" value="ECO:0007669"/>
    <property type="project" value="InterPro"/>
</dbReference>
<organism evidence="2 3">
    <name type="scientific">Chitinophaga niastensis</name>
    <dbReference type="NCBI Taxonomy" id="536980"/>
    <lineage>
        <taxon>Bacteria</taxon>
        <taxon>Pseudomonadati</taxon>
        <taxon>Bacteroidota</taxon>
        <taxon>Chitinophagia</taxon>
        <taxon>Chitinophagales</taxon>
        <taxon>Chitinophagaceae</taxon>
        <taxon>Chitinophaga</taxon>
    </lineage>
</organism>
<comment type="caution">
    <text evidence="2">The sequence shown here is derived from an EMBL/GenBank/DDBJ whole genome shotgun (WGS) entry which is preliminary data.</text>
</comment>
<gene>
    <name evidence="2" type="ORF">CLV51_103264</name>
</gene>
<dbReference type="Proteomes" id="UP000240971">
    <property type="component" value="Unassembled WGS sequence"/>
</dbReference>
<dbReference type="SUPFAM" id="SSF53335">
    <property type="entry name" value="S-adenosyl-L-methionine-dependent methyltransferases"/>
    <property type="match status" value="1"/>
</dbReference>
<dbReference type="EMBL" id="PYAW01000003">
    <property type="protein sequence ID" value="PSL46287.1"/>
    <property type="molecule type" value="Genomic_DNA"/>
</dbReference>
<reference evidence="2 3" key="1">
    <citation type="submission" date="2018-03" db="EMBL/GenBank/DDBJ databases">
        <title>Genomic Encyclopedia of Archaeal and Bacterial Type Strains, Phase II (KMG-II): from individual species to whole genera.</title>
        <authorList>
            <person name="Goeker M."/>
        </authorList>
    </citation>
    <scope>NUCLEOTIDE SEQUENCE [LARGE SCALE GENOMIC DNA]</scope>
    <source>
        <strain evidence="2 3">DSM 24859</strain>
    </source>
</reference>
<dbReference type="CDD" id="cd02440">
    <property type="entry name" value="AdoMet_MTases"/>
    <property type="match status" value="1"/>
</dbReference>
<dbReference type="InterPro" id="IPR029063">
    <property type="entry name" value="SAM-dependent_MTases_sf"/>
</dbReference>